<evidence type="ECO:0000259" key="1">
    <source>
        <dbReference type="Pfam" id="PF01408"/>
    </source>
</evidence>
<dbReference type="InterPro" id="IPR000683">
    <property type="entry name" value="Gfo/Idh/MocA-like_OxRdtase_N"/>
</dbReference>
<feature type="domain" description="Gfo/Idh/MocA-like oxidoreductase N-terminal" evidence="1">
    <location>
        <begin position="1"/>
        <end position="117"/>
    </location>
</feature>
<proteinExistence type="predicted"/>
<dbReference type="Proteomes" id="UP000067625">
    <property type="component" value="Chromosome"/>
</dbReference>
<dbReference type="SUPFAM" id="SSF55347">
    <property type="entry name" value="Glyceraldehyde-3-phosphate dehydrogenase-like, C-terminal domain"/>
    <property type="match status" value="1"/>
</dbReference>
<dbReference type="PANTHER" id="PTHR43377:SF1">
    <property type="entry name" value="BILIVERDIN REDUCTASE A"/>
    <property type="match status" value="1"/>
</dbReference>
<dbReference type="Gene3D" id="3.30.360.10">
    <property type="entry name" value="Dihydrodipicolinate Reductase, domain 2"/>
    <property type="match status" value="1"/>
</dbReference>
<dbReference type="InterPro" id="IPR036291">
    <property type="entry name" value="NAD(P)-bd_dom_sf"/>
</dbReference>
<dbReference type="RefSeq" id="WP_053604440.1">
    <property type="nucleotide sequence ID" value="NZ_CP012600.1"/>
</dbReference>
<keyword evidence="3" id="KW-1185">Reference proteome</keyword>
<sequence length="313" mass="35261">MKVGILGTGFGSYHADIYRKTENVDSVIIFGRNEEKLKKLEQDLQITATNNIDNIMTNKEIDLIDVCLPSTLHKKYVIDALKNGKNVYCETPVALTLEDAIAMKQAADKYGRKVFVDQFIKFEQPYQYIYSLAQQNTYGKLKALHLKRKTPPLWGDLGLNHITTNFMIHEIDFVTWLIGSPKQMTAAGLNGKAGTSHVDALFHYDDTVVEVQCSSMMPGYHPFTVAYEAVFEDATVEYVENGHKDRSEMSLKLFTNDGQEEVKVENSDCYAEAIKHVLECCEKDIPTSLSIDDAIPSLEIAIEIKEMLISTNT</sequence>
<gene>
    <name evidence="2" type="ORF">AM592_14400</name>
</gene>
<dbReference type="PATRIC" id="fig|1441095.3.peg.3175"/>
<name>A0A0M4GAN9_9BACI</name>
<dbReference type="InterPro" id="IPR051450">
    <property type="entry name" value="Gfo/Idh/MocA_Oxidoreductases"/>
</dbReference>
<evidence type="ECO:0000313" key="3">
    <source>
        <dbReference type="Proteomes" id="UP000067625"/>
    </source>
</evidence>
<dbReference type="Gene3D" id="3.40.50.720">
    <property type="entry name" value="NAD(P)-binding Rossmann-like Domain"/>
    <property type="match status" value="1"/>
</dbReference>
<reference evidence="3" key="1">
    <citation type="submission" date="2015-08" db="EMBL/GenBank/DDBJ databases">
        <title>Genome sequencing project for genomic taxonomy and phylogenomics of Bacillus-like bacteria.</title>
        <authorList>
            <person name="Liu B."/>
            <person name="Wang J."/>
            <person name="Zhu Y."/>
            <person name="Liu G."/>
            <person name="Chen Q."/>
            <person name="Chen Z."/>
            <person name="Lan J."/>
            <person name="Che J."/>
            <person name="Ge C."/>
            <person name="Shi H."/>
            <person name="Pan Z."/>
            <person name="Liu X."/>
        </authorList>
    </citation>
    <scope>NUCLEOTIDE SEQUENCE [LARGE SCALE GENOMIC DNA]</scope>
    <source>
        <strain evidence="3">FJAT-4402</strain>
    </source>
</reference>
<organism evidence="2 3">
    <name type="scientific">Bacillus gobiensis</name>
    <dbReference type="NCBI Taxonomy" id="1441095"/>
    <lineage>
        <taxon>Bacteria</taxon>
        <taxon>Bacillati</taxon>
        <taxon>Bacillota</taxon>
        <taxon>Bacilli</taxon>
        <taxon>Bacillales</taxon>
        <taxon>Bacillaceae</taxon>
        <taxon>Bacillus</taxon>
    </lineage>
</organism>
<evidence type="ECO:0000313" key="2">
    <source>
        <dbReference type="EMBL" id="ALC82633.1"/>
    </source>
</evidence>
<protein>
    <recommendedName>
        <fullName evidence="1">Gfo/Idh/MocA-like oxidoreductase N-terminal domain-containing protein</fullName>
    </recommendedName>
</protein>
<accession>A0A0M4GAN9</accession>
<dbReference type="AlphaFoldDB" id="A0A0M4GAN9"/>
<dbReference type="STRING" id="1441095.AM592_14400"/>
<dbReference type="OrthoDB" id="9815825at2"/>
<dbReference type="GO" id="GO:0000166">
    <property type="term" value="F:nucleotide binding"/>
    <property type="evidence" value="ECO:0007669"/>
    <property type="project" value="InterPro"/>
</dbReference>
<dbReference type="PANTHER" id="PTHR43377">
    <property type="entry name" value="BILIVERDIN REDUCTASE A"/>
    <property type="match status" value="1"/>
</dbReference>
<dbReference type="EMBL" id="CP012600">
    <property type="protein sequence ID" value="ALC82633.1"/>
    <property type="molecule type" value="Genomic_DNA"/>
</dbReference>
<dbReference type="Pfam" id="PF01408">
    <property type="entry name" value="GFO_IDH_MocA"/>
    <property type="match status" value="1"/>
</dbReference>
<dbReference type="SUPFAM" id="SSF51735">
    <property type="entry name" value="NAD(P)-binding Rossmann-fold domains"/>
    <property type="match status" value="1"/>
</dbReference>
<reference evidence="2 3" key="2">
    <citation type="journal article" date="2016" name="Int. J. Syst. Evol. Microbiol.">
        <title>Bacillus gobiensis sp. nov., isolated from a soil sample.</title>
        <authorList>
            <person name="Liu B."/>
            <person name="Liu G.H."/>
            <person name="Cetin S."/>
            <person name="Schumann P."/>
            <person name="Pan Z.Z."/>
            <person name="Chen Q.Q."/>
        </authorList>
    </citation>
    <scope>NUCLEOTIDE SEQUENCE [LARGE SCALE GENOMIC DNA]</scope>
    <source>
        <strain evidence="2 3">FJAT-4402</strain>
    </source>
</reference>